<dbReference type="InterPro" id="IPR012495">
    <property type="entry name" value="TadE-like_dom"/>
</dbReference>
<keyword evidence="1" id="KW-0472">Membrane</keyword>
<protein>
    <recommendedName>
        <fullName evidence="2">TadE-like domain-containing protein</fullName>
    </recommendedName>
</protein>
<dbReference type="Pfam" id="PF07811">
    <property type="entry name" value="TadE"/>
    <property type="match status" value="1"/>
</dbReference>
<keyword evidence="4" id="KW-1185">Reference proteome</keyword>
<sequence length="116" mass="11451">MTVRAERGSIAAEFAVVLPAVLLVLVLCVGAASVSLQRIEVQSAASAASRILARGDGLGAATGAVGRLAPGARLAAARDGDFVCATVASTARFVAARTAGVRLTGRACALSGDEVS</sequence>
<name>A0A3S3Z2F5_9MICO</name>
<dbReference type="NCBIfam" id="NF041390">
    <property type="entry name" value="TadE_Rv3655c"/>
    <property type="match status" value="1"/>
</dbReference>
<dbReference type="InterPro" id="IPR049790">
    <property type="entry name" value="Rv3655c/TadE"/>
</dbReference>
<dbReference type="AlphaFoldDB" id="A0A3S3Z2F5"/>
<dbReference type="Proteomes" id="UP000288547">
    <property type="component" value="Unassembled WGS sequence"/>
</dbReference>
<keyword evidence="1" id="KW-1133">Transmembrane helix</keyword>
<evidence type="ECO:0000313" key="4">
    <source>
        <dbReference type="Proteomes" id="UP000288547"/>
    </source>
</evidence>
<gene>
    <name evidence="3" type="ORF">ELQ90_14570</name>
</gene>
<dbReference type="EMBL" id="RZNB01000007">
    <property type="protein sequence ID" value="RWZ46281.1"/>
    <property type="molecule type" value="Genomic_DNA"/>
</dbReference>
<evidence type="ECO:0000313" key="3">
    <source>
        <dbReference type="EMBL" id="RWZ46281.1"/>
    </source>
</evidence>
<evidence type="ECO:0000256" key="1">
    <source>
        <dbReference type="SAM" id="Phobius"/>
    </source>
</evidence>
<dbReference type="OrthoDB" id="5126126at2"/>
<accession>A0A3S3Z2F5</accession>
<dbReference type="RefSeq" id="WP_128496029.1">
    <property type="nucleotide sequence ID" value="NZ_RZNB01000007.1"/>
</dbReference>
<proteinExistence type="predicted"/>
<feature type="domain" description="TadE-like" evidence="2">
    <location>
        <begin position="8"/>
        <end position="50"/>
    </location>
</feature>
<comment type="caution">
    <text evidence="3">The sequence shown here is derived from an EMBL/GenBank/DDBJ whole genome shotgun (WGS) entry which is preliminary data.</text>
</comment>
<evidence type="ECO:0000259" key="2">
    <source>
        <dbReference type="Pfam" id="PF07811"/>
    </source>
</evidence>
<keyword evidence="1" id="KW-0812">Transmembrane</keyword>
<feature type="transmembrane region" description="Helical" evidence="1">
    <location>
        <begin position="12"/>
        <end position="36"/>
    </location>
</feature>
<organism evidence="3 4">
    <name type="scientific">Labedella phragmitis</name>
    <dbReference type="NCBI Taxonomy" id="2498849"/>
    <lineage>
        <taxon>Bacteria</taxon>
        <taxon>Bacillati</taxon>
        <taxon>Actinomycetota</taxon>
        <taxon>Actinomycetes</taxon>
        <taxon>Micrococcales</taxon>
        <taxon>Microbacteriaceae</taxon>
        <taxon>Labedella</taxon>
    </lineage>
</organism>
<reference evidence="3 4" key="1">
    <citation type="submission" date="2018-12" db="EMBL/GenBank/DDBJ databases">
        <authorList>
            <person name="Li F."/>
        </authorList>
    </citation>
    <scope>NUCLEOTIDE SEQUENCE [LARGE SCALE GENOMIC DNA]</scope>
    <source>
        <strain evidence="3 4">11W25H-1</strain>
    </source>
</reference>